<name>A0A7W7L3W8_9MICC</name>
<dbReference type="RefSeq" id="WP_167736917.1">
    <property type="nucleotide sequence ID" value="NZ_BMLA01000002.1"/>
</dbReference>
<evidence type="ECO:0000313" key="2">
    <source>
        <dbReference type="EMBL" id="MBB4883193.1"/>
    </source>
</evidence>
<accession>A0A7W7L3W8</accession>
<reference evidence="2 3" key="1">
    <citation type="submission" date="2020-08" db="EMBL/GenBank/DDBJ databases">
        <title>Sequencing the genomes of 1000 actinobacteria strains.</title>
        <authorList>
            <person name="Klenk H.-P."/>
        </authorList>
    </citation>
    <scope>NUCLEOTIDE SEQUENCE [LARGE SCALE GENOMIC DNA]</scope>
    <source>
        <strain evidence="2 3">DSM 19079</strain>
    </source>
</reference>
<gene>
    <name evidence="2" type="ORF">BJ976_001544</name>
</gene>
<dbReference type="Proteomes" id="UP000560081">
    <property type="component" value="Unassembled WGS sequence"/>
</dbReference>
<keyword evidence="3" id="KW-1185">Reference proteome</keyword>
<dbReference type="AlphaFoldDB" id="A0A7W7L3W8"/>
<organism evidence="2 3">
    <name type="scientific">Micrococcus flavus</name>
    <dbReference type="NCBI Taxonomy" id="384602"/>
    <lineage>
        <taxon>Bacteria</taxon>
        <taxon>Bacillati</taxon>
        <taxon>Actinomycetota</taxon>
        <taxon>Actinomycetes</taxon>
        <taxon>Micrococcales</taxon>
        <taxon>Micrococcaceae</taxon>
        <taxon>Micrococcus</taxon>
    </lineage>
</organism>
<dbReference type="NCBIfam" id="NF038094">
    <property type="entry name" value="CueP_fam"/>
    <property type="match status" value="1"/>
</dbReference>
<comment type="caution">
    <text evidence="2">The sequence shown here is derived from an EMBL/GenBank/DDBJ whole genome shotgun (WGS) entry which is preliminary data.</text>
</comment>
<dbReference type="PROSITE" id="PS51318">
    <property type="entry name" value="TAT"/>
    <property type="match status" value="1"/>
</dbReference>
<dbReference type="InterPro" id="IPR006311">
    <property type="entry name" value="TAT_signal"/>
</dbReference>
<dbReference type="Pfam" id="PF21172">
    <property type="entry name" value="CueP"/>
    <property type="match status" value="1"/>
</dbReference>
<protein>
    <submittedName>
        <fullName evidence="2">Uncharacterized protein</fullName>
    </submittedName>
</protein>
<feature type="region of interest" description="Disordered" evidence="1">
    <location>
        <begin position="44"/>
        <end position="65"/>
    </location>
</feature>
<dbReference type="EMBL" id="JACHMC010000001">
    <property type="protein sequence ID" value="MBB4883193.1"/>
    <property type="molecule type" value="Genomic_DNA"/>
</dbReference>
<evidence type="ECO:0000256" key="1">
    <source>
        <dbReference type="SAM" id="MobiDB-lite"/>
    </source>
</evidence>
<proteinExistence type="predicted"/>
<evidence type="ECO:0000313" key="3">
    <source>
        <dbReference type="Proteomes" id="UP000560081"/>
    </source>
</evidence>
<dbReference type="InterPro" id="IPR047808">
    <property type="entry name" value="CueP-like"/>
</dbReference>
<dbReference type="Gene3D" id="2.60.40.3700">
    <property type="match status" value="1"/>
</dbReference>
<sequence length="229" mass="23027">MTRRPSMPAVSAPAPHGGESARRRVLLGALGAAGAAVLSACGPGRGGAGSDPARSVTAPASGSGSAAALPEGARALLARHGVEAATAEEAVAAVDRVPQARPLAFQGQVRADEVRFADAEGEAAAPLTAGLFYLSLAPYRTVTHDCVLHALGGCQGELADTDVRVRVTAADGRVLVDEEARTGANGFTGHWVPRGLTGTVEVRADGRTATCPFDSGPSGATCLTELRLA</sequence>